<feature type="transmembrane region" description="Helical" evidence="1">
    <location>
        <begin position="187"/>
        <end position="211"/>
    </location>
</feature>
<protein>
    <submittedName>
        <fullName evidence="2">Uncharacterized protein</fullName>
    </submittedName>
</protein>
<evidence type="ECO:0000313" key="3">
    <source>
        <dbReference type="Proteomes" id="UP000295453"/>
    </source>
</evidence>
<proteinExistence type="predicted"/>
<feature type="transmembrane region" description="Helical" evidence="1">
    <location>
        <begin position="95"/>
        <end position="115"/>
    </location>
</feature>
<keyword evidence="1" id="KW-1133">Transmembrane helix</keyword>
<dbReference type="Proteomes" id="UP000295453">
    <property type="component" value="Unassembled WGS sequence"/>
</dbReference>
<comment type="caution">
    <text evidence="2">The sequence shown here is derived from an EMBL/GenBank/DDBJ whole genome shotgun (WGS) entry which is preliminary data.</text>
</comment>
<sequence length="214" mass="21749">MRRILGVLVAAFLIGGVAQAWLWRLGVEPLTSVLNTQFAWALVLYAAGWAAPRRTVWAVASGALAGAVLIGSYYLCQALADGTSSATDQFAKSRGPAWVAATILVGAGLGLLGGWSARAAERPVRGGFALLTMAAALVLGPVVLVGLYGGDLPATSRLVVPVVYGAVGLGLALVAVLTVPRPSLVRAAAAASVAGAAGLGVLVLLMTRVLYRTF</sequence>
<dbReference type="EMBL" id="SJZJ01000039">
    <property type="protein sequence ID" value="TCJ21144.1"/>
    <property type="molecule type" value="Genomic_DNA"/>
</dbReference>
<feature type="transmembrane region" description="Helical" evidence="1">
    <location>
        <begin position="30"/>
        <end position="49"/>
    </location>
</feature>
<accession>A0A4R1BTG0</accession>
<keyword evidence="1" id="KW-0472">Membrane</keyword>
<feature type="transmembrane region" description="Helical" evidence="1">
    <location>
        <begin position="162"/>
        <end position="180"/>
    </location>
</feature>
<organism evidence="2 3">
    <name type="scientific">Nocardioides jejuensis</name>
    <dbReference type="NCBI Taxonomy" id="2502782"/>
    <lineage>
        <taxon>Bacteria</taxon>
        <taxon>Bacillati</taxon>
        <taxon>Actinomycetota</taxon>
        <taxon>Actinomycetes</taxon>
        <taxon>Propionibacteriales</taxon>
        <taxon>Nocardioidaceae</taxon>
        <taxon>Nocardioides</taxon>
    </lineage>
</organism>
<gene>
    <name evidence="2" type="ORF">EPD65_15710</name>
</gene>
<evidence type="ECO:0000256" key="1">
    <source>
        <dbReference type="SAM" id="Phobius"/>
    </source>
</evidence>
<feature type="transmembrane region" description="Helical" evidence="1">
    <location>
        <begin position="127"/>
        <end position="150"/>
    </location>
</feature>
<name>A0A4R1BTG0_9ACTN</name>
<reference evidence="2 3" key="1">
    <citation type="submission" date="2019-03" db="EMBL/GenBank/DDBJ databases">
        <authorList>
            <person name="Kim M.K.M."/>
        </authorList>
    </citation>
    <scope>NUCLEOTIDE SEQUENCE [LARGE SCALE GENOMIC DNA]</scope>
    <source>
        <strain evidence="2 3">18JY15-6</strain>
    </source>
</reference>
<dbReference type="AlphaFoldDB" id="A0A4R1BTG0"/>
<keyword evidence="3" id="KW-1185">Reference proteome</keyword>
<evidence type="ECO:0000313" key="2">
    <source>
        <dbReference type="EMBL" id="TCJ21144.1"/>
    </source>
</evidence>
<feature type="transmembrane region" description="Helical" evidence="1">
    <location>
        <begin position="56"/>
        <end position="75"/>
    </location>
</feature>
<keyword evidence="1" id="KW-0812">Transmembrane</keyword>
<dbReference type="RefSeq" id="WP_131585812.1">
    <property type="nucleotide sequence ID" value="NZ_SJZJ01000039.1"/>
</dbReference>
<dbReference type="OrthoDB" id="9902375at2"/>